<feature type="compositionally biased region" description="Acidic residues" evidence="4">
    <location>
        <begin position="388"/>
        <end position="400"/>
    </location>
</feature>
<feature type="region of interest" description="Disordered" evidence="4">
    <location>
        <begin position="600"/>
        <end position="630"/>
    </location>
</feature>
<evidence type="ECO:0000256" key="1">
    <source>
        <dbReference type="ARBA" id="ARBA00004123"/>
    </source>
</evidence>
<dbReference type="SUPFAM" id="SSF50978">
    <property type="entry name" value="WD40 repeat-like"/>
    <property type="match status" value="1"/>
</dbReference>
<gene>
    <name evidence="6" type="ORF">SAMEA4029010_CIC11G00000002320</name>
</gene>
<evidence type="ECO:0000313" key="7">
    <source>
        <dbReference type="Proteomes" id="UP000182334"/>
    </source>
</evidence>
<dbReference type="Proteomes" id="UP000182334">
    <property type="component" value="Chromosome VII"/>
</dbReference>
<dbReference type="InterPro" id="IPR007148">
    <property type="entry name" value="SSU_processome_Utp12"/>
</dbReference>
<dbReference type="OrthoDB" id="30195at2759"/>
<feature type="compositionally biased region" description="Acidic residues" evidence="4">
    <location>
        <begin position="600"/>
        <end position="617"/>
    </location>
</feature>
<comment type="subcellular location">
    <subcellularLocation>
        <location evidence="1">Nucleus</location>
    </subcellularLocation>
</comment>
<dbReference type="GO" id="GO:0000462">
    <property type="term" value="P:maturation of SSU-rRNA from tricistronic rRNA transcript (SSU-rRNA, 5.8S rRNA, LSU-rRNA)"/>
    <property type="evidence" value="ECO:0007669"/>
    <property type="project" value="TreeGrafter"/>
</dbReference>
<dbReference type="InterPro" id="IPR036322">
    <property type="entry name" value="WD40_repeat_dom_sf"/>
</dbReference>
<evidence type="ECO:0000256" key="2">
    <source>
        <dbReference type="ARBA" id="ARBA00023242"/>
    </source>
</evidence>
<evidence type="ECO:0000313" key="6">
    <source>
        <dbReference type="EMBL" id="SGZ57946.1"/>
    </source>
</evidence>
<dbReference type="EMBL" id="LT635762">
    <property type="protein sequence ID" value="SGZ57946.1"/>
    <property type="molecule type" value="Genomic_DNA"/>
</dbReference>
<dbReference type="Gene3D" id="2.130.10.10">
    <property type="entry name" value="YVTN repeat-like/Quinoprotein amine dehydrogenase"/>
    <property type="match status" value="1"/>
</dbReference>
<dbReference type="PANTHER" id="PTHR44267">
    <property type="entry name" value="WD REPEAT-CONTAINING PROTEIN 43"/>
    <property type="match status" value="1"/>
</dbReference>
<dbReference type="STRING" id="45354.A0A1L0C559"/>
<evidence type="ECO:0000256" key="3">
    <source>
        <dbReference type="ARBA" id="ARBA00038335"/>
    </source>
</evidence>
<reference evidence="6 7" key="1">
    <citation type="submission" date="2016-10" db="EMBL/GenBank/DDBJ databases">
        <authorList>
            <person name="de Groot N.N."/>
        </authorList>
    </citation>
    <scope>NUCLEOTIDE SEQUENCE [LARGE SCALE GENOMIC DNA]</scope>
    <source>
        <strain evidence="6 7">CBS 141442</strain>
    </source>
</reference>
<proteinExistence type="inferred from homology"/>
<protein>
    <submittedName>
        <fullName evidence="6">CIC11C00000002320</fullName>
    </submittedName>
</protein>
<dbReference type="InterPro" id="IPR015943">
    <property type="entry name" value="WD40/YVTN_repeat-like_dom_sf"/>
</dbReference>
<accession>A0A1L0C559</accession>
<dbReference type="AlphaFoldDB" id="A0A1L0C559"/>
<organism evidence="6 7">
    <name type="scientific">Sungouiella intermedia</name>
    <dbReference type="NCBI Taxonomy" id="45354"/>
    <lineage>
        <taxon>Eukaryota</taxon>
        <taxon>Fungi</taxon>
        <taxon>Dikarya</taxon>
        <taxon>Ascomycota</taxon>
        <taxon>Saccharomycotina</taxon>
        <taxon>Pichiomycetes</taxon>
        <taxon>Metschnikowiaceae</taxon>
        <taxon>Sungouiella</taxon>
    </lineage>
</organism>
<name>A0A1L0C559_9ASCO</name>
<dbReference type="PANTHER" id="PTHR44267:SF1">
    <property type="entry name" value="WD REPEAT-CONTAINING PROTEIN 43"/>
    <property type="match status" value="1"/>
</dbReference>
<evidence type="ECO:0000256" key="4">
    <source>
        <dbReference type="SAM" id="MobiDB-lite"/>
    </source>
</evidence>
<sequence>MSGPIICSKFDPSHTYLALAVQALDTHQVKVQAVVLAQDPLNVSFNLKKGAKLATLEWISSDLIALCQTNGTILIYSPSSNSIVAELESPVNLEITDFYFCKFSQSGWSADINGNIYEWDLQNYLLVQRFALSDMLDGTEHISKLATVMYEKEIHLLVGTHNVYMVNLLSKSIVQTFPAHVQPLITLMPVPNKKDLFITAAEGDRFANVFSMQKGAPLAVLVAQSNIKQVAFGVHKSKNNTMLAVIVENGSLEIFNNPLTTVSPNDDSTPKKKRKQMLSKSRHCDASLKFSRPSDEIRTPEDENLYINAIAASKTVLHVTWNENGAMARFDALPWFAEDYVFTGHKVITEAKQSITTHSNTKGSQDVAAARLYNEDHTVVTEGSAFQDDLEEEDEDEDESLAERLEKLGEDSKKKQSGAKKLSKHTAGTLTMVLSQALRNNDHSLLETVLSNRDPMVVQNTISRLNSSLAVVLLDRLTERITRQQLRFDQLNYWLKWIIIIHGGMLSSMPNMKSKLSSLHAILTKKANTLPRLLELQGRLNMLELQNALKKEILAGSAAQNDYDDADTDVEYVEEIDDAVESGLVESDDDIEMNGLDVADDYEESDEEIVEEDDGLSDVETAVEHHDVFE</sequence>
<comment type="similarity">
    <text evidence="3">Belongs to the UTP5 family.</text>
</comment>
<feature type="region of interest" description="Disordered" evidence="4">
    <location>
        <begin position="382"/>
        <end position="401"/>
    </location>
</feature>
<keyword evidence="7" id="KW-1185">Reference proteome</keyword>
<keyword evidence="2" id="KW-0539">Nucleus</keyword>
<dbReference type="GO" id="GO:0032040">
    <property type="term" value="C:small-subunit processome"/>
    <property type="evidence" value="ECO:0007669"/>
    <property type="project" value="UniProtKB-ARBA"/>
</dbReference>
<dbReference type="InterPro" id="IPR052414">
    <property type="entry name" value="U3_snoRNA-assoc_WDR"/>
</dbReference>
<dbReference type="Pfam" id="PF04003">
    <property type="entry name" value="Utp12"/>
    <property type="match status" value="1"/>
</dbReference>
<feature type="domain" description="Small-subunit processome Utp12" evidence="5">
    <location>
        <begin position="441"/>
        <end position="543"/>
    </location>
</feature>
<evidence type="ECO:0000259" key="5">
    <source>
        <dbReference type="Pfam" id="PF04003"/>
    </source>
</evidence>